<sequence length="92" mass="10737">MVVALQASTTLTEPAEACRTRVEFHKLARLFVLLFLYCFASLESKARSIDFEFQWISHLGRDLSFFRLFLRCNTVEDQKRLKEIGRDHNAIA</sequence>
<gene>
    <name evidence="1" type="ORF">CIHG_05779</name>
</gene>
<accession>A0A0J8RTU6</accession>
<evidence type="ECO:0000313" key="1">
    <source>
        <dbReference type="EMBL" id="KMU88011.1"/>
    </source>
</evidence>
<dbReference type="EMBL" id="DS017002">
    <property type="protein sequence ID" value="KMU88011.1"/>
    <property type="molecule type" value="Genomic_DNA"/>
</dbReference>
<organism evidence="1 2">
    <name type="scientific">Coccidioides immitis H538.4</name>
    <dbReference type="NCBI Taxonomy" id="396776"/>
    <lineage>
        <taxon>Eukaryota</taxon>
        <taxon>Fungi</taxon>
        <taxon>Dikarya</taxon>
        <taxon>Ascomycota</taxon>
        <taxon>Pezizomycotina</taxon>
        <taxon>Eurotiomycetes</taxon>
        <taxon>Eurotiomycetidae</taxon>
        <taxon>Onygenales</taxon>
        <taxon>Onygenaceae</taxon>
        <taxon>Coccidioides</taxon>
    </lineage>
</organism>
<name>A0A0J8RTU6_COCIT</name>
<dbReference type="AlphaFoldDB" id="A0A0J8RTU6"/>
<dbReference type="Proteomes" id="UP000054563">
    <property type="component" value="Unassembled WGS sequence"/>
</dbReference>
<protein>
    <submittedName>
        <fullName evidence="1">Uncharacterized protein</fullName>
    </submittedName>
</protein>
<proteinExistence type="predicted"/>
<reference evidence="2" key="1">
    <citation type="journal article" date="2010" name="Genome Res.">
        <title>Population genomic sequencing of Coccidioides fungi reveals recent hybridization and transposon control.</title>
        <authorList>
            <person name="Neafsey D.E."/>
            <person name="Barker B.M."/>
            <person name="Sharpton T.J."/>
            <person name="Stajich J.E."/>
            <person name="Park D.J."/>
            <person name="Whiston E."/>
            <person name="Hung C.-Y."/>
            <person name="McMahan C."/>
            <person name="White J."/>
            <person name="Sykes S."/>
            <person name="Heiman D."/>
            <person name="Young S."/>
            <person name="Zeng Q."/>
            <person name="Abouelleil A."/>
            <person name="Aftuck L."/>
            <person name="Bessette D."/>
            <person name="Brown A."/>
            <person name="FitzGerald M."/>
            <person name="Lui A."/>
            <person name="Macdonald J.P."/>
            <person name="Priest M."/>
            <person name="Orbach M.J."/>
            <person name="Galgiani J.N."/>
            <person name="Kirkland T.N."/>
            <person name="Cole G.T."/>
            <person name="Birren B.W."/>
            <person name="Henn M.R."/>
            <person name="Taylor J.W."/>
            <person name="Rounsley S.D."/>
        </authorList>
    </citation>
    <scope>NUCLEOTIDE SEQUENCE [LARGE SCALE GENOMIC DNA]</scope>
    <source>
        <strain evidence="2">H538.4</strain>
    </source>
</reference>
<evidence type="ECO:0000313" key="2">
    <source>
        <dbReference type="Proteomes" id="UP000054563"/>
    </source>
</evidence>
<dbReference type="VEuPathDB" id="FungiDB:CIHG_05779"/>